<dbReference type="RefSeq" id="WP_203794435.1">
    <property type="nucleotide sequence ID" value="NZ_BAAAQE010000024.1"/>
</dbReference>
<feature type="compositionally biased region" description="Low complexity" evidence="1">
    <location>
        <begin position="68"/>
        <end position="104"/>
    </location>
</feature>
<reference evidence="3 4" key="1">
    <citation type="submission" date="2021-01" db="EMBL/GenBank/DDBJ databases">
        <title>Whole genome shotgun sequence of Actinoplanes couchii NBRC 106145.</title>
        <authorList>
            <person name="Komaki H."/>
            <person name="Tamura T."/>
        </authorList>
    </citation>
    <scope>NUCLEOTIDE SEQUENCE [LARGE SCALE GENOMIC DNA]</scope>
    <source>
        <strain evidence="3 4">NBRC 106145</strain>
    </source>
</reference>
<gene>
    <name evidence="3" type="ORF">Aco03nite_019300</name>
</gene>
<evidence type="ECO:0000256" key="1">
    <source>
        <dbReference type="SAM" id="MobiDB-lite"/>
    </source>
</evidence>
<name>A0ABQ3X4T4_9ACTN</name>
<feature type="region of interest" description="Disordered" evidence="1">
    <location>
        <begin position="63"/>
        <end position="108"/>
    </location>
</feature>
<comment type="caution">
    <text evidence="3">The sequence shown here is derived from an EMBL/GenBank/DDBJ whole genome shotgun (WGS) entry which is preliminary data.</text>
</comment>
<feature type="region of interest" description="Disordered" evidence="1">
    <location>
        <begin position="1"/>
        <end position="25"/>
    </location>
</feature>
<evidence type="ECO:0000313" key="4">
    <source>
        <dbReference type="Proteomes" id="UP000612282"/>
    </source>
</evidence>
<keyword evidence="4" id="KW-1185">Reference proteome</keyword>
<dbReference type="EMBL" id="BOMG01000032">
    <property type="protein sequence ID" value="GID53526.1"/>
    <property type="molecule type" value="Genomic_DNA"/>
</dbReference>
<keyword evidence="2" id="KW-0472">Membrane</keyword>
<proteinExistence type="predicted"/>
<keyword evidence="2" id="KW-0812">Transmembrane</keyword>
<sequence length="245" mass="25658">MTYDDQPVSGSGLYVSSAASTPQRSARRRKQAIVAVAGAAALLAGTGFLVTQLMNERQDGLPEPAALAPMTAPPETTGPTTAAPLASPTRTPKTTRQAAPVRISPVPPPPPASLAGIPGYPDPGDAQPTGGFAAAEPMYPEPDLDEEPIRERTEAVGSGTIRILTAHRDLTSERQTLLSRDNGRSVGRGVRCTTEIRFGTGLPAGEPGVLVCWRVSSSRSVITIGQNTDPVESADVIAQEWLTMR</sequence>
<evidence type="ECO:0000256" key="2">
    <source>
        <dbReference type="SAM" id="Phobius"/>
    </source>
</evidence>
<accession>A0ABQ3X4T4</accession>
<dbReference type="Proteomes" id="UP000612282">
    <property type="component" value="Unassembled WGS sequence"/>
</dbReference>
<organism evidence="3 4">
    <name type="scientific">Actinoplanes couchii</name>
    <dbReference type="NCBI Taxonomy" id="403638"/>
    <lineage>
        <taxon>Bacteria</taxon>
        <taxon>Bacillati</taxon>
        <taxon>Actinomycetota</taxon>
        <taxon>Actinomycetes</taxon>
        <taxon>Micromonosporales</taxon>
        <taxon>Micromonosporaceae</taxon>
        <taxon>Actinoplanes</taxon>
    </lineage>
</organism>
<protein>
    <submittedName>
        <fullName evidence="3">Uncharacterized protein</fullName>
    </submittedName>
</protein>
<evidence type="ECO:0000313" key="3">
    <source>
        <dbReference type="EMBL" id="GID53526.1"/>
    </source>
</evidence>
<keyword evidence="2" id="KW-1133">Transmembrane helix</keyword>
<feature type="transmembrane region" description="Helical" evidence="2">
    <location>
        <begin position="32"/>
        <end position="54"/>
    </location>
</feature>